<dbReference type="RefSeq" id="WP_018081254.1">
    <property type="nucleotide sequence ID" value="NZ_AQWM01000004.1"/>
</dbReference>
<accession>V4PKM1</accession>
<comment type="caution">
    <text evidence="3">The sequence shown here is derived from an EMBL/GenBank/DDBJ whole genome shotgun (WGS) entry which is preliminary data.</text>
</comment>
<dbReference type="Pfam" id="PF20434">
    <property type="entry name" value="BD-FAE"/>
    <property type="match status" value="1"/>
</dbReference>
<reference evidence="3 4" key="1">
    <citation type="journal article" date="2014" name="Nature">
        <title>Sequential evolution of bacterial morphology by co-option of a developmental regulator.</title>
        <authorList>
            <person name="Jiang C."/>
            <person name="Brown P.J."/>
            <person name="Ducret A."/>
            <person name="Brun Y.V."/>
        </authorList>
    </citation>
    <scope>NUCLEOTIDE SEQUENCE [LARGE SCALE GENOMIC DNA]</scope>
    <source>
        <strain evidence="3 4">DSM 16100</strain>
    </source>
</reference>
<evidence type="ECO:0000259" key="2">
    <source>
        <dbReference type="Pfam" id="PF20434"/>
    </source>
</evidence>
<protein>
    <recommendedName>
        <fullName evidence="2">BD-FAE-like domain-containing protein</fullName>
    </recommendedName>
</protein>
<sequence>MARRGLLIILMFVLSAIVPAYAKTGVQVLDRKAMMALVDLPSEDFAAARNVRRASAEAELAPPSTGSERRMVLWQWATGMVDYPYFHWRETGKSVPDDWAPKKAAIASVRFDDPSALDVPVYRDFIDAWLHDGAGVLLRSDPKRRQGDNVWLRARFDMLALVPDRQIGITSMSRVLTAHIDDNGARDIGTQIEALAVRGAPPEAIATFRKAEADEMASLRDYIAVVYKRVNGVDLFLHISRPEGGAGLHPVALWLHGGSWETGHWSYCPVFCTRLKELGFSVVQVEYRTAQRFDTTPLDRLKDGSDSLNWLKHHGREMGLDTDHLLVAGFSSGASLAVQLAQRPAYGVKGALLLSGCYDLTEESWYVRTVSPLADVKALSPVYAVTKATPPLLLFHARDDKLCSYSAANALAEKSSAYHDMTRLIDFEEGGHFFVFTSPLIRKRLKEETGIFVRGLRLNTNP</sequence>
<organism evidence="3 4">
    <name type="scientific">Asticcacaulis benevestitus DSM 16100 = ATCC BAA-896</name>
    <dbReference type="NCBI Taxonomy" id="1121022"/>
    <lineage>
        <taxon>Bacteria</taxon>
        <taxon>Pseudomonadati</taxon>
        <taxon>Pseudomonadota</taxon>
        <taxon>Alphaproteobacteria</taxon>
        <taxon>Caulobacterales</taxon>
        <taxon>Caulobacteraceae</taxon>
        <taxon>Asticcacaulis</taxon>
    </lineage>
</organism>
<dbReference type="PATRIC" id="fig|1121022.4.peg.20"/>
<dbReference type="AlphaFoldDB" id="V4PKM1"/>
<dbReference type="EMBL" id="AWGB01000001">
    <property type="protein sequence ID" value="ESQ94527.1"/>
    <property type="molecule type" value="Genomic_DNA"/>
</dbReference>
<feature type="domain" description="BD-FAE-like" evidence="2">
    <location>
        <begin position="238"/>
        <end position="340"/>
    </location>
</feature>
<evidence type="ECO:0000313" key="3">
    <source>
        <dbReference type="EMBL" id="ESQ94527.1"/>
    </source>
</evidence>
<proteinExistence type="predicted"/>
<dbReference type="Proteomes" id="UP000017837">
    <property type="component" value="Unassembled WGS sequence"/>
</dbReference>
<evidence type="ECO:0000313" key="4">
    <source>
        <dbReference type="Proteomes" id="UP000017837"/>
    </source>
</evidence>
<dbReference type="SUPFAM" id="SSF53474">
    <property type="entry name" value="alpha/beta-Hydrolases"/>
    <property type="match status" value="1"/>
</dbReference>
<name>V4PKM1_9CAUL</name>
<dbReference type="InterPro" id="IPR049492">
    <property type="entry name" value="BD-FAE-like_dom"/>
</dbReference>
<dbReference type="STRING" id="1121022.GCA_000376105_01586"/>
<dbReference type="PANTHER" id="PTHR48081:SF33">
    <property type="entry name" value="KYNURENINE FORMAMIDASE"/>
    <property type="match status" value="1"/>
</dbReference>
<dbReference type="Gene3D" id="3.40.50.1820">
    <property type="entry name" value="alpha/beta hydrolase"/>
    <property type="match status" value="1"/>
</dbReference>
<dbReference type="InterPro" id="IPR050300">
    <property type="entry name" value="GDXG_lipolytic_enzyme"/>
</dbReference>
<dbReference type="GO" id="GO:0016787">
    <property type="term" value="F:hydrolase activity"/>
    <property type="evidence" value="ECO:0007669"/>
    <property type="project" value="UniProtKB-KW"/>
</dbReference>
<evidence type="ECO:0000256" key="1">
    <source>
        <dbReference type="ARBA" id="ARBA00022801"/>
    </source>
</evidence>
<dbReference type="InterPro" id="IPR029058">
    <property type="entry name" value="AB_hydrolase_fold"/>
</dbReference>
<gene>
    <name evidence="3" type="ORF">ABENE_00100</name>
</gene>
<dbReference type="PANTHER" id="PTHR48081">
    <property type="entry name" value="AB HYDROLASE SUPERFAMILY PROTEIN C4A8.06C"/>
    <property type="match status" value="1"/>
</dbReference>
<dbReference type="eggNOG" id="COG0657">
    <property type="taxonomic scope" value="Bacteria"/>
</dbReference>
<keyword evidence="4" id="KW-1185">Reference proteome</keyword>
<dbReference type="OrthoDB" id="9771666at2"/>
<keyword evidence="1" id="KW-0378">Hydrolase</keyword>